<evidence type="ECO:0000313" key="3">
    <source>
        <dbReference type="Proteomes" id="UP000085678"/>
    </source>
</evidence>
<dbReference type="InterPro" id="IPR002919">
    <property type="entry name" value="TIL_dom"/>
</dbReference>
<dbReference type="OrthoDB" id="7695409at2759"/>
<dbReference type="SUPFAM" id="SSF57567">
    <property type="entry name" value="Serine protease inhibitors"/>
    <property type="match status" value="1"/>
</dbReference>
<dbReference type="InParanoid" id="A0A1S3ILX5"/>
<feature type="chain" id="PRO_5010171657" evidence="1">
    <location>
        <begin position="22"/>
        <end position="265"/>
    </location>
</feature>
<organism evidence="3 4">
    <name type="scientific">Lingula anatina</name>
    <name type="common">Brachiopod</name>
    <name type="synonym">Lingula unguis</name>
    <dbReference type="NCBI Taxonomy" id="7574"/>
    <lineage>
        <taxon>Eukaryota</taxon>
        <taxon>Metazoa</taxon>
        <taxon>Spiralia</taxon>
        <taxon>Lophotrochozoa</taxon>
        <taxon>Brachiopoda</taxon>
        <taxon>Linguliformea</taxon>
        <taxon>Lingulata</taxon>
        <taxon>Lingulida</taxon>
        <taxon>Linguloidea</taxon>
        <taxon>Lingulidae</taxon>
        <taxon>Lingula</taxon>
    </lineage>
</organism>
<dbReference type="GeneID" id="106165552"/>
<name>A0A1S3ILX5_LINAN</name>
<dbReference type="KEGG" id="lak:106165552"/>
<sequence length="265" mass="28752">MSWMFYFAVILAEALLENAVAQSSKSSCEKYGTVFFPVPNTHCQDFSQEAIEGSRYQYRLKRCGKHLAFDVEVCACNWKTEFSCPLTFNYTSTPKYISCVSKCMGLTTVAVQNIFSDCGTSAGCWAGHGGSYCYFICHIRPEQPGDQCIPDSGQVWSACGSACTKTCRDPNPPCRNKQCVARCQCPPSRPLSLGGQCVSAAQCPSLAATNCTVFGNNYLVIANTQCKQFVQGPPGVPTTKTCIPGSAFDPLRCGCVREGTFPCPN</sequence>
<reference evidence="4" key="1">
    <citation type="submission" date="2025-08" db="UniProtKB">
        <authorList>
            <consortium name="RefSeq"/>
        </authorList>
    </citation>
    <scope>IDENTIFICATION</scope>
    <source>
        <tissue evidence="4">Gonads</tissue>
    </source>
</reference>
<evidence type="ECO:0000313" key="4">
    <source>
        <dbReference type="RefSeq" id="XP_013399250.1"/>
    </source>
</evidence>
<feature type="domain" description="TIL" evidence="2">
    <location>
        <begin position="152"/>
        <end position="203"/>
    </location>
</feature>
<dbReference type="RefSeq" id="XP_013399250.1">
    <property type="nucleotide sequence ID" value="XM_013543796.1"/>
</dbReference>
<keyword evidence="1" id="KW-0732">Signal</keyword>
<evidence type="ECO:0000259" key="2">
    <source>
        <dbReference type="Pfam" id="PF01826"/>
    </source>
</evidence>
<dbReference type="Proteomes" id="UP000085678">
    <property type="component" value="Unplaced"/>
</dbReference>
<protein>
    <submittedName>
        <fullName evidence="4">von Willebrand factor-like</fullName>
    </submittedName>
</protein>
<gene>
    <name evidence="4" type="primary">LOC106165552</name>
</gene>
<proteinExistence type="predicted"/>
<dbReference type="Pfam" id="PF01826">
    <property type="entry name" value="TIL"/>
    <property type="match status" value="1"/>
</dbReference>
<dbReference type="InterPro" id="IPR036084">
    <property type="entry name" value="Ser_inhib-like_sf"/>
</dbReference>
<dbReference type="AlphaFoldDB" id="A0A1S3ILX5"/>
<keyword evidence="3" id="KW-1185">Reference proteome</keyword>
<evidence type="ECO:0000256" key="1">
    <source>
        <dbReference type="SAM" id="SignalP"/>
    </source>
</evidence>
<accession>A0A1S3ILX5</accession>
<dbReference type="Gene3D" id="2.10.25.10">
    <property type="entry name" value="Laminin"/>
    <property type="match status" value="1"/>
</dbReference>
<dbReference type="CDD" id="cd19941">
    <property type="entry name" value="TIL"/>
    <property type="match status" value="1"/>
</dbReference>
<feature type="signal peptide" evidence="1">
    <location>
        <begin position="1"/>
        <end position="21"/>
    </location>
</feature>